<reference evidence="2 3" key="1">
    <citation type="submission" date="2019-12" db="EMBL/GenBank/DDBJ databases">
        <title>Novel species isolated from a subtropical stream in China.</title>
        <authorList>
            <person name="Lu H."/>
        </authorList>
    </citation>
    <scope>NUCLEOTIDE SEQUENCE [LARGE SCALE GENOMIC DNA]</scope>
    <source>
        <strain evidence="2 3">FT135W</strain>
    </source>
</reference>
<sequence>MKTTLLRVAVAAALSIIAVAHAADPDNESVKISAPSAADFKFKPQDFQEYLYTYALSNGEKLTFTQTAARYYAQIKGEQKVEIFPVASGQFVTHAGTRIAFANEGDDLSISNYERLPMTAQLPADTTVVALR</sequence>
<accession>A0A6L8KDU7</accession>
<feature type="chain" id="PRO_5027081428" evidence="1">
    <location>
        <begin position="23"/>
        <end position="132"/>
    </location>
</feature>
<gene>
    <name evidence="2" type="ORF">GTP46_23555</name>
</gene>
<dbReference type="RefSeq" id="WP_161009061.1">
    <property type="nucleotide sequence ID" value="NZ_WWCN01000017.1"/>
</dbReference>
<name>A0A6L8KDU7_9BURK</name>
<protein>
    <submittedName>
        <fullName evidence="2">Gel scht</fullName>
    </submittedName>
</protein>
<keyword evidence="3" id="KW-1185">Reference proteome</keyword>
<evidence type="ECO:0000313" key="2">
    <source>
        <dbReference type="EMBL" id="MYM25613.1"/>
    </source>
</evidence>
<comment type="caution">
    <text evidence="2">The sequence shown here is derived from an EMBL/GenBank/DDBJ whole genome shotgun (WGS) entry which is preliminary data.</text>
</comment>
<keyword evidence="1" id="KW-0732">Signal</keyword>
<evidence type="ECO:0000256" key="1">
    <source>
        <dbReference type="SAM" id="SignalP"/>
    </source>
</evidence>
<organism evidence="2 3">
    <name type="scientific">Duganella flavida</name>
    <dbReference type="NCBI Taxonomy" id="2692175"/>
    <lineage>
        <taxon>Bacteria</taxon>
        <taxon>Pseudomonadati</taxon>
        <taxon>Pseudomonadota</taxon>
        <taxon>Betaproteobacteria</taxon>
        <taxon>Burkholderiales</taxon>
        <taxon>Oxalobacteraceae</taxon>
        <taxon>Telluria group</taxon>
        <taxon>Duganella</taxon>
    </lineage>
</organism>
<evidence type="ECO:0000313" key="3">
    <source>
        <dbReference type="Proteomes" id="UP000479335"/>
    </source>
</evidence>
<dbReference type="AlphaFoldDB" id="A0A6L8KDU7"/>
<proteinExistence type="predicted"/>
<dbReference type="Proteomes" id="UP000479335">
    <property type="component" value="Unassembled WGS sequence"/>
</dbReference>
<feature type="signal peptide" evidence="1">
    <location>
        <begin position="1"/>
        <end position="22"/>
    </location>
</feature>
<dbReference type="EMBL" id="WWCN01000017">
    <property type="protein sequence ID" value="MYM25613.1"/>
    <property type="molecule type" value="Genomic_DNA"/>
</dbReference>